<dbReference type="AlphaFoldDB" id="A0A164ZC22"/>
<dbReference type="FunFam" id="3.90.70.80:FF:000016">
    <property type="entry name" value="Putative ubiquitin thioesterase otu1"/>
    <property type="match status" value="1"/>
</dbReference>
<dbReference type="GO" id="GO:0004843">
    <property type="term" value="F:cysteine-type deubiquitinase activity"/>
    <property type="evidence" value="ECO:0007669"/>
    <property type="project" value="UniProtKB-UniRule"/>
</dbReference>
<dbReference type="EMBL" id="KV407469">
    <property type="protein sequence ID" value="KZF18917.1"/>
    <property type="molecule type" value="Genomic_DNA"/>
</dbReference>
<evidence type="ECO:0000313" key="15">
    <source>
        <dbReference type="Proteomes" id="UP000076632"/>
    </source>
</evidence>
<evidence type="ECO:0000256" key="3">
    <source>
        <dbReference type="ARBA" id="ARBA00022490"/>
    </source>
</evidence>
<evidence type="ECO:0000256" key="1">
    <source>
        <dbReference type="ARBA" id="ARBA00000707"/>
    </source>
</evidence>
<dbReference type="Gene3D" id="3.10.20.90">
    <property type="entry name" value="Phosphatidylinositol 3-kinase Catalytic Subunit, Chain A, domain 1"/>
    <property type="match status" value="1"/>
</dbReference>
<dbReference type="Pfam" id="PF02338">
    <property type="entry name" value="OTU"/>
    <property type="match status" value="1"/>
</dbReference>
<evidence type="ECO:0000259" key="13">
    <source>
        <dbReference type="PROSITE" id="PS50802"/>
    </source>
</evidence>
<dbReference type="GeneID" id="28901836"/>
<dbReference type="InParanoid" id="A0A164ZC22"/>
<gene>
    <name evidence="14" type="ORF">L228DRAFT_56050</name>
</gene>
<evidence type="ECO:0000256" key="11">
    <source>
        <dbReference type="RuleBase" id="RU367104"/>
    </source>
</evidence>
<dbReference type="InterPro" id="IPR038765">
    <property type="entry name" value="Papain-like_cys_pep_sf"/>
</dbReference>
<dbReference type="CDD" id="cd22745">
    <property type="entry name" value="OTU_OTU1"/>
    <property type="match status" value="1"/>
</dbReference>
<evidence type="ECO:0000256" key="7">
    <source>
        <dbReference type="ARBA" id="ARBA00022786"/>
    </source>
</evidence>
<dbReference type="Pfam" id="PF24560">
    <property type="entry name" value="zf-C2H2_OTU1_C"/>
    <property type="match status" value="1"/>
</dbReference>
<dbReference type="GO" id="GO:0008270">
    <property type="term" value="F:zinc ion binding"/>
    <property type="evidence" value="ECO:0007669"/>
    <property type="project" value="UniProtKB-KW"/>
</dbReference>
<dbReference type="STRING" id="1328760.A0A164ZC22"/>
<sequence length="358" mass="39424">MKFRIRGPSGVTTATIPDTATIQVLREEILKTTSLQAFDLKIGYPPKPLLLDEYSRSAGLSELGIQLHGEQLIVSTKENPHKNQSQSDPTSKDTQRYPATPINNSDWDINLPEKTQASAGRAGQSNASNSFPPLIQRSDDNDPPELAVPSHGGTLVLRIMPDDNSCLFRAFGSSFLGSVDSMTELRSLIAQNIQAQPDLYSEAVLEQKPDDYCRWIQTEDAWGGGIELSILSSHFDIEICSIDVQTLRVDRFNEGRPLRCILVYSGIHYDAIALSPSDPPYHRSYAPPDFDTKVFDSADSIILSTATELCRALQQKHYFTDTASFAVRCNVCGGTFVGEKGATEHAKRSGHQDFGEAE</sequence>
<keyword evidence="5" id="KW-0479">Metal-binding</keyword>
<dbReference type="Gene3D" id="3.90.70.80">
    <property type="match status" value="1"/>
</dbReference>
<dbReference type="PROSITE" id="PS50802">
    <property type="entry name" value="OTU"/>
    <property type="match status" value="1"/>
</dbReference>
<dbReference type="FunCoup" id="A0A164ZC22">
    <property type="interactions" value="684"/>
</dbReference>
<dbReference type="GO" id="GO:0030968">
    <property type="term" value="P:endoplasmic reticulum unfolded protein response"/>
    <property type="evidence" value="ECO:0007669"/>
    <property type="project" value="TreeGrafter"/>
</dbReference>
<name>A0A164ZC22_XYLHT</name>
<feature type="compositionally biased region" description="Polar residues" evidence="12">
    <location>
        <begin position="76"/>
        <end position="89"/>
    </location>
</feature>
<dbReference type="Pfam" id="PF21403">
    <property type="entry name" value="OTU1_UBXL"/>
    <property type="match status" value="1"/>
</dbReference>
<dbReference type="InterPro" id="IPR003323">
    <property type="entry name" value="OTU_dom"/>
</dbReference>
<comment type="subcellular location">
    <subcellularLocation>
        <location evidence="2 11">Cytoplasm</location>
    </subcellularLocation>
</comment>
<dbReference type="GO" id="GO:0005829">
    <property type="term" value="C:cytosol"/>
    <property type="evidence" value="ECO:0007669"/>
    <property type="project" value="TreeGrafter"/>
</dbReference>
<reference evidence="14 15" key="1">
    <citation type="journal article" date="2016" name="Fungal Biol.">
        <title>The genome of Xylona heveae provides a window into fungal endophytism.</title>
        <authorList>
            <person name="Gazis R."/>
            <person name="Kuo A."/>
            <person name="Riley R."/>
            <person name="LaButti K."/>
            <person name="Lipzen A."/>
            <person name="Lin J."/>
            <person name="Amirebrahimi M."/>
            <person name="Hesse C.N."/>
            <person name="Spatafora J.W."/>
            <person name="Henrissat B."/>
            <person name="Hainaut M."/>
            <person name="Grigoriev I.V."/>
            <person name="Hibbett D.S."/>
        </authorList>
    </citation>
    <scope>NUCLEOTIDE SEQUENCE [LARGE SCALE GENOMIC DNA]</scope>
    <source>
        <strain evidence="14 15">TC161</strain>
    </source>
</reference>
<keyword evidence="9 11" id="KW-0788">Thiol protease</keyword>
<dbReference type="GO" id="GO:0036503">
    <property type="term" value="P:ERAD pathway"/>
    <property type="evidence" value="ECO:0007669"/>
    <property type="project" value="TreeGrafter"/>
</dbReference>
<evidence type="ECO:0000256" key="2">
    <source>
        <dbReference type="ARBA" id="ARBA00004496"/>
    </source>
</evidence>
<dbReference type="RefSeq" id="XP_018184472.1">
    <property type="nucleotide sequence ID" value="XM_018336699.1"/>
</dbReference>
<dbReference type="EC" id="3.4.19.12" evidence="11"/>
<evidence type="ECO:0000256" key="6">
    <source>
        <dbReference type="ARBA" id="ARBA00022771"/>
    </source>
</evidence>
<dbReference type="OrthoDB" id="65596at2759"/>
<evidence type="ECO:0000256" key="12">
    <source>
        <dbReference type="SAM" id="MobiDB-lite"/>
    </source>
</evidence>
<evidence type="ECO:0000256" key="5">
    <source>
        <dbReference type="ARBA" id="ARBA00022723"/>
    </source>
</evidence>
<evidence type="ECO:0000256" key="10">
    <source>
        <dbReference type="ARBA" id="ARBA00022833"/>
    </source>
</evidence>
<organism evidence="14 15">
    <name type="scientific">Xylona heveae (strain CBS 132557 / TC161)</name>
    <dbReference type="NCBI Taxonomy" id="1328760"/>
    <lineage>
        <taxon>Eukaryota</taxon>
        <taxon>Fungi</taxon>
        <taxon>Dikarya</taxon>
        <taxon>Ascomycota</taxon>
        <taxon>Pezizomycotina</taxon>
        <taxon>Xylonomycetes</taxon>
        <taxon>Xylonales</taxon>
        <taxon>Xylonaceae</taxon>
        <taxon>Xylona</taxon>
    </lineage>
</organism>
<comment type="function">
    <text evidence="11">Hydrolase that can remove conjugated ubiquitin from proteins and may therefore play an important regulatory role at the level of protein turnover by preventing degradation.</text>
</comment>
<keyword evidence="7 11" id="KW-0833">Ubl conjugation pathway</keyword>
<comment type="catalytic activity">
    <reaction evidence="1 11">
        <text>Thiol-dependent hydrolysis of ester, thioester, amide, peptide and isopeptide bonds formed by the C-terminal Gly of ubiquitin (a 76-residue protein attached to proteins as an intracellular targeting signal).</text>
        <dbReference type="EC" id="3.4.19.12"/>
    </reaction>
</comment>
<keyword evidence="15" id="KW-1185">Reference proteome</keyword>
<keyword evidence="10" id="KW-0862">Zinc</keyword>
<keyword evidence="4 14" id="KW-0645">Protease</keyword>
<dbReference type="InterPro" id="IPR057766">
    <property type="entry name" value="Znf-C2H2_OTU1-like_C"/>
</dbReference>
<evidence type="ECO:0000313" key="14">
    <source>
        <dbReference type="EMBL" id="KZF18917.1"/>
    </source>
</evidence>
<dbReference type="PROSITE" id="PS00028">
    <property type="entry name" value="ZINC_FINGER_C2H2_1"/>
    <property type="match status" value="1"/>
</dbReference>
<dbReference type="SUPFAM" id="SSF54001">
    <property type="entry name" value="Cysteine proteinases"/>
    <property type="match status" value="1"/>
</dbReference>
<evidence type="ECO:0000256" key="8">
    <source>
        <dbReference type="ARBA" id="ARBA00022801"/>
    </source>
</evidence>
<evidence type="ECO:0000256" key="4">
    <source>
        <dbReference type="ARBA" id="ARBA00022670"/>
    </source>
</evidence>
<dbReference type="PANTHER" id="PTHR13312">
    <property type="entry name" value="HIV-INDUCED PROTEIN-7-LIKE PROTEASE"/>
    <property type="match status" value="1"/>
</dbReference>
<feature type="region of interest" description="Disordered" evidence="12">
    <location>
        <begin position="76"/>
        <end position="149"/>
    </location>
</feature>
<dbReference type="OMA" id="TRCILVY"/>
<proteinExistence type="predicted"/>
<dbReference type="GO" id="GO:0005634">
    <property type="term" value="C:nucleus"/>
    <property type="evidence" value="ECO:0007669"/>
    <property type="project" value="TreeGrafter"/>
</dbReference>
<dbReference type="Proteomes" id="UP000076632">
    <property type="component" value="Unassembled WGS sequence"/>
</dbReference>
<keyword evidence="6" id="KW-0863">Zinc-finger</keyword>
<keyword evidence="3 11" id="KW-0963">Cytoplasm</keyword>
<dbReference type="InterPro" id="IPR013087">
    <property type="entry name" value="Znf_C2H2_type"/>
</dbReference>
<dbReference type="InterPro" id="IPR048857">
    <property type="entry name" value="OTU1_Ubl"/>
</dbReference>
<evidence type="ECO:0000256" key="9">
    <source>
        <dbReference type="ARBA" id="ARBA00022807"/>
    </source>
</evidence>
<accession>A0A164ZC22</accession>
<protein>
    <recommendedName>
        <fullName evidence="11">Ubiquitin thioesterase OTU</fullName>
        <ecNumber evidence="11">3.4.19.12</ecNumber>
    </recommendedName>
</protein>
<feature type="compositionally biased region" description="Polar residues" evidence="12">
    <location>
        <begin position="101"/>
        <end position="131"/>
    </location>
</feature>
<feature type="domain" description="OTU" evidence="13">
    <location>
        <begin position="155"/>
        <end position="275"/>
    </location>
</feature>
<dbReference type="PANTHER" id="PTHR13312:SF0">
    <property type="entry name" value="UBIQUITIN THIOESTERASE OTU1"/>
    <property type="match status" value="1"/>
</dbReference>
<dbReference type="GO" id="GO:0016579">
    <property type="term" value="P:protein deubiquitination"/>
    <property type="evidence" value="ECO:0007669"/>
    <property type="project" value="TreeGrafter"/>
</dbReference>
<keyword evidence="8 11" id="KW-0378">Hydrolase</keyword>